<feature type="transmembrane region" description="Helical" evidence="7">
    <location>
        <begin position="170"/>
        <end position="191"/>
    </location>
</feature>
<dbReference type="RefSeq" id="WP_405287385.1">
    <property type="nucleotide sequence ID" value="NZ_JBBHLI010000011.1"/>
</dbReference>
<keyword evidence="2" id="KW-1003">Cell membrane</keyword>
<feature type="transmembrane region" description="Helical" evidence="7">
    <location>
        <begin position="63"/>
        <end position="89"/>
    </location>
</feature>
<feature type="transmembrane region" description="Helical" evidence="7">
    <location>
        <begin position="245"/>
        <end position="267"/>
    </location>
</feature>
<comment type="caution">
    <text evidence="8">The sequence shown here is derived from an EMBL/GenBank/DDBJ whole genome shotgun (WGS) entry which is preliminary data.</text>
</comment>
<dbReference type="PANTHER" id="PTHR10010">
    <property type="entry name" value="SOLUTE CARRIER FAMILY 34 SODIUM PHOSPHATE , MEMBER 2-RELATED"/>
    <property type="match status" value="1"/>
</dbReference>
<dbReference type="EMBL" id="JBBHLI010000011">
    <property type="protein sequence ID" value="MEK9502355.1"/>
    <property type="molecule type" value="Genomic_DNA"/>
</dbReference>
<feature type="transmembrane region" description="Helical" evidence="7">
    <location>
        <begin position="129"/>
        <end position="149"/>
    </location>
</feature>
<protein>
    <submittedName>
        <fullName evidence="8">Na/Pi symporter</fullName>
    </submittedName>
</protein>
<keyword evidence="9" id="KW-1185">Reference proteome</keyword>
<evidence type="ECO:0000256" key="3">
    <source>
        <dbReference type="ARBA" id="ARBA00022692"/>
    </source>
</evidence>
<evidence type="ECO:0000256" key="7">
    <source>
        <dbReference type="SAM" id="Phobius"/>
    </source>
</evidence>
<organism evidence="8 9">
    <name type="scientific">Gaopeijia maritima</name>
    <dbReference type="NCBI Taxonomy" id="3119007"/>
    <lineage>
        <taxon>Bacteria</taxon>
        <taxon>Pseudomonadati</taxon>
        <taxon>Gemmatimonadota</taxon>
        <taxon>Longimicrobiia</taxon>
        <taxon>Gaopeijiales</taxon>
        <taxon>Gaopeijiaceae</taxon>
        <taxon>Gaopeijia</taxon>
    </lineage>
</organism>
<evidence type="ECO:0000256" key="2">
    <source>
        <dbReference type="ARBA" id="ARBA00022475"/>
    </source>
</evidence>
<feature type="transmembrane region" description="Helical" evidence="7">
    <location>
        <begin position="6"/>
        <end position="26"/>
    </location>
</feature>
<keyword evidence="3 7" id="KW-0812">Transmembrane</keyword>
<feature type="transmembrane region" description="Helical" evidence="7">
    <location>
        <begin position="38"/>
        <end position="57"/>
    </location>
</feature>
<evidence type="ECO:0000313" key="8">
    <source>
        <dbReference type="EMBL" id="MEK9502355.1"/>
    </source>
</evidence>
<evidence type="ECO:0000313" key="9">
    <source>
        <dbReference type="Proteomes" id="UP001484239"/>
    </source>
</evidence>
<evidence type="ECO:0000256" key="5">
    <source>
        <dbReference type="ARBA" id="ARBA00023136"/>
    </source>
</evidence>
<evidence type="ECO:0000256" key="1">
    <source>
        <dbReference type="ARBA" id="ARBA00004651"/>
    </source>
</evidence>
<dbReference type="PANTHER" id="PTHR10010:SF46">
    <property type="entry name" value="SODIUM-DEPENDENT PHOSPHATE TRANSPORT PROTEIN 2B"/>
    <property type="match status" value="1"/>
</dbReference>
<feature type="transmembrane region" description="Helical" evidence="7">
    <location>
        <begin position="287"/>
        <end position="314"/>
    </location>
</feature>
<dbReference type="Pfam" id="PF02690">
    <property type="entry name" value="Na_Pi_cotrans"/>
    <property type="match status" value="2"/>
</dbReference>
<proteinExistence type="predicted"/>
<keyword evidence="4 7" id="KW-1133">Transmembrane helix</keyword>
<dbReference type="InterPro" id="IPR003841">
    <property type="entry name" value="Na/Pi_transpt"/>
</dbReference>
<dbReference type="Proteomes" id="UP001484239">
    <property type="component" value="Unassembled WGS sequence"/>
</dbReference>
<gene>
    <name evidence="8" type="ORF">WI372_15285</name>
</gene>
<comment type="subcellular location">
    <subcellularLocation>
        <location evidence="1">Cell membrane</location>
        <topology evidence="1">Multi-pass membrane protein</topology>
    </subcellularLocation>
</comment>
<feature type="transmembrane region" description="Helical" evidence="7">
    <location>
        <begin position="101"/>
        <end position="123"/>
    </location>
</feature>
<keyword evidence="5 7" id="KW-0472">Membrane</keyword>
<evidence type="ECO:0000256" key="6">
    <source>
        <dbReference type="SAM" id="MobiDB-lite"/>
    </source>
</evidence>
<sequence length="543" mass="55495">MIGTVFGGIGLFLLGMMLMTEGLKAAAGDALQRALSRLTGGVASAFASGMVTTALVQSSSATVVMTIGFVSAGLLTFTQAVGVVIGANLGTTSTGWIVSLLGFKVSVGVFALPLVGVGAVLRLLGRGRWTAVGTAVAGFGVIFVGIDVLQAGMASLSTSIDLGRFSASDVVGRLLLVGAGVVMTVVMQSSSAAVATTLTALHVGTVDLSQAAFLVIGQNVGTTVTASLAALGASVPARRTAVAHVFFNVVVGGVAFALAPAFLWIAAELAPAAPGTPPNGTVALAAFHTGFNLLGAMMVLPFAARFAAVVARLVPDRRPSITRNLDPSVAALPAVATEAARLTVMKIGATLAGQVRAVVDGRATAPRRGVAEMTAGALAEVRAFLGGVRTPPELVAEHQRHLQVLHAIDHLDRLAESLDEAPDTRRLAAIESLLPLAEISGALDLATAWLSTRDGAPSARIGEASARLADARRSGRLATLEEAARGTLDSGEALRRVDTMRWLDAALHHLWRCVHHLHGDGSEPPATDVFPDPEGVGSVDVDQ</sequence>
<feature type="transmembrane region" description="Helical" evidence="7">
    <location>
        <begin position="211"/>
        <end position="233"/>
    </location>
</feature>
<accession>A0ABU9EFT2</accession>
<name>A0ABU9EFT2_9BACT</name>
<reference evidence="8 9" key="1">
    <citation type="submission" date="2024-02" db="EMBL/GenBank/DDBJ databases">
        <title>A novel Gemmatimonadota bacterium.</title>
        <authorList>
            <person name="Du Z.-J."/>
            <person name="Ye Y.-Q."/>
        </authorList>
    </citation>
    <scope>NUCLEOTIDE SEQUENCE [LARGE SCALE GENOMIC DNA]</scope>
    <source>
        <strain evidence="8 9">DH-20</strain>
    </source>
</reference>
<dbReference type="NCBIfam" id="NF037997">
    <property type="entry name" value="Na_Pi_symport"/>
    <property type="match status" value="1"/>
</dbReference>
<feature type="region of interest" description="Disordered" evidence="6">
    <location>
        <begin position="524"/>
        <end position="543"/>
    </location>
</feature>
<evidence type="ECO:0000256" key="4">
    <source>
        <dbReference type="ARBA" id="ARBA00022989"/>
    </source>
</evidence>